<reference evidence="5 6" key="1">
    <citation type="journal article" date="2009" name="Nature">
        <title>Evolution of pathogenicity and sexual reproduction in eight Candida genomes.</title>
        <authorList>
            <person name="Butler G."/>
            <person name="Rasmussen M.D."/>
            <person name="Lin M.F."/>
            <person name="Santos M.A."/>
            <person name="Sakthikumar S."/>
            <person name="Munro C.A."/>
            <person name="Rheinbay E."/>
            <person name="Grabherr M."/>
            <person name="Forche A."/>
            <person name="Reedy J.L."/>
            <person name="Agrafioti I."/>
            <person name="Arnaud M.B."/>
            <person name="Bates S."/>
            <person name="Brown A.J."/>
            <person name="Brunke S."/>
            <person name="Costanzo M.C."/>
            <person name="Fitzpatrick D.A."/>
            <person name="de Groot P.W."/>
            <person name="Harris D."/>
            <person name="Hoyer L.L."/>
            <person name="Hube B."/>
            <person name="Klis F.M."/>
            <person name="Kodira C."/>
            <person name="Lennard N."/>
            <person name="Logue M.E."/>
            <person name="Martin R."/>
            <person name="Neiman A.M."/>
            <person name="Nikolaou E."/>
            <person name="Quail M.A."/>
            <person name="Quinn J."/>
            <person name="Santos M.C."/>
            <person name="Schmitzberger F.F."/>
            <person name="Sherlock G."/>
            <person name="Shah P."/>
            <person name="Silverstein K.A."/>
            <person name="Skrzypek M.S."/>
            <person name="Soll D."/>
            <person name="Staggs R."/>
            <person name="Stansfield I."/>
            <person name="Stumpf M.P."/>
            <person name="Sudbery P.E."/>
            <person name="Srikantha T."/>
            <person name="Zeng Q."/>
            <person name="Berman J."/>
            <person name="Berriman M."/>
            <person name="Heitman J."/>
            <person name="Gow N.A."/>
            <person name="Lorenz M.C."/>
            <person name="Birren B.W."/>
            <person name="Kellis M."/>
            <person name="Cuomo C.A."/>
        </authorList>
    </citation>
    <scope>NUCLEOTIDE SEQUENCE [LARGE SCALE GENOMIC DNA]</scope>
    <source>
        <strain evidence="6">ATCC 11503 / BCRC 21390 / CBS 2605 / JCM 1781 / NBRC 1676 / NRRL YB-4239</strain>
    </source>
</reference>
<evidence type="ECO:0000313" key="5">
    <source>
        <dbReference type="EMBL" id="EDK46310.1"/>
    </source>
</evidence>
<dbReference type="STRING" id="379508.A5E4F2"/>
<dbReference type="GO" id="GO:0046872">
    <property type="term" value="F:metal ion binding"/>
    <property type="evidence" value="ECO:0007669"/>
    <property type="project" value="UniProtKB-KW"/>
</dbReference>
<dbReference type="InParanoid" id="A5E4F2"/>
<dbReference type="eggNOG" id="KOG3399">
    <property type="taxonomic scope" value="Eukaryota"/>
</dbReference>
<sequence>MGLKCTDYFETSKYDSPDIQIITCKSCSSHLCLSDLILSDNFSGSTGPAYLVDNLINVQINPKTEDTQMKTGAYKINKVECHQCLKTLGWYYKKSYSYSETYKEGKFVIEKSFIKFSDNLSTTQLLKEKAMQSKFRRFSNSSSHNSSAISIEANDCIIDAKLETKETHDGTNGPKYIISTHYPSKNFKKNRRASSSSSAVSAASTSSSASFSASSTSPTNGDTNGHGGSFFNRIRFPYRSSEVELFTSAVNFADGNEAIHEDHNDDIFLDT</sequence>
<evidence type="ECO:0000259" key="4">
    <source>
        <dbReference type="PROSITE" id="PS51792"/>
    </source>
</evidence>
<name>A5E4F2_LODEL</name>
<dbReference type="AlphaFoldDB" id="A5E4F2"/>
<dbReference type="InterPro" id="IPR004910">
    <property type="entry name" value="Yippee/Mis18/Cereblon"/>
</dbReference>
<dbReference type="Proteomes" id="UP000001996">
    <property type="component" value="Unassembled WGS sequence"/>
</dbReference>
<accession>A5E4F2</accession>
<dbReference type="InterPro" id="IPR039058">
    <property type="entry name" value="Yippee_fam"/>
</dbReference>
<protein>
    <recommendedName>
        <fullName evidence="4">Yippee domain-containing protein</fullName>
    </recommendedName>
</protein>
<dbReference type="InterPro" id="IPR034751">
    <property type="entry name" value="Yippee"/>
</dbReference>
<dbReference type="PROSITE" id="PS51792">
    <property type="entry name" value="YIPPEE"/>
    <property type="match status" value="1"/>
</dbReference>
<evidence type="ECO:0000256" key="1">
    <source>
        <dbReference type="ARBA" id="ARBA00005613"/>
    </source>
</evidence>
<dbReference type="PANTHER" id="PTHR13848">
    <property type="entry name" value="PROTEIN YIPPEE-LIKE CG15309-RELATED"/>
    <property type="match status" value="1"/>
</dbReference>
<comment type="similarity">
    <text evidence="1">Belongs to the yippee family.</text>
</comment>
<keyword evidence="2" id="KW-0479">Metal-binding</keyword>
<dbReference type="OrthoDB" id="6407410at2759"/>
<dbReference type="HOGENOM" id="CLU_086449_0_0_1"/>
<evidence type="ECO:0000256" key="3">
    <source>
        <dbReference type="ARBA" id="ARBA00022833"/>
    </source>
</evidence>
<feature type="domain" description="Yippee" evidence="4">
    <location>
        <begin position="20"/>
        <end position="118"/>
    </location>
</feature>
<proteinExistence type="inferred from homology"/>
<keyword evidence="3" id="KW-0862">Zinc</keyword>
<dbReference type="KEGG" id="lel:PVL30_004209"/>
<dbReference type="GeneID" id="5231503"/>
<organism evidence="5 6">
    <name type="scientific">Lodderomyces elongisporus (strain ATCC 11503 / CBS 2605 / JCM 1781 / NBRC 1676 / NRRL YB-4239)</name>
    <name type="common">Yeast</name>
    <name type="synonym">Saccharomyces elongisporus</name>
    <dbReference type="NCBI Taxonomy" id="379508"/>
    <lineage>
        <taxon>Eukaryota</taxon>
        <taxon>Fungi</taxon>
        <taxon>Dikarya</taxon>
        <taxon>Ascomycota</taxon>
        <taxon>Saccharomycotina</taxon>
        <taxon>Pichiomycetes</taxon>
        <taxon>Debaryomycetaceae</taxon>
        <taxon>Candida/Lodderomyces clade</taxon>
        <taxon>Lodderomyces</taxon>
    </lineage>
</organism>
<evidence type="ECO:0000256" key="2">
    <source>
        <dbReference type="ARBA" id="ARBA00022723"/>
    </source>
</evidence>
<dbReference type="EMBL" id="CH981529">
    <property type="protein sequence ID" value="EDK46310.1"/>
    <property type="molecule type" value="Genomic_DNA"/>
</dbReference>
<evidence type="ECO:0000313" key="6">
    <source>
        <dbReference type="Proteomes" id="UP000001996"/>
    </source>
</evidence>
<gene>
    <name evidence="5" type="ORF">LELG_04491</name>
</gene>
<keyword evidence="6" id="KW-1185">Reference proteome</keyword>
<dbReference type="Pfam" id="PF03226">
    <property type="entry name" value="Yippee-Mis18"/>
    <property type="match status" value="1"/>
</dbReference>